<evidence type="ECO:0000313" key="9">
    <source>
        <dbReference type="Proteomes" id="UP000199152"/>
    </source>
</evidence>
<dbReference type="InterPro" id="IPR011611">
    <property type="entry name" value="PfkB_dom"/>
</dbReference>
<dbReference type="Pfam" id="PF00294">
    <property type="entry name" value="PfkB"/>
    <property type="match status" value="1"/>
</dbReference>
<gene>
    <name evidence="8" type="ORF">SAMN04488085_103229</name>
</gene>
<dbReference type="RefSeq" id="WP_218146122.1">
    <property type="nucleotide sequence ID" value="NZ_FOSW01000003.1"/>
</dbReference>
<comment type="similarity">
    <text evidence="1">Belongs to the carbohydrate kinase PfkB family.</text>
</comment>
<dbReference type="GO" id="GO:0005975">
    <property type="term" value="P:carbohydrate metabolic process"/>
    <property type="evidence" value="ECO:0007669"/>
    <property type="project" value="InterPro"/>
</dbReference>
<dbReference type="SUPFAM" id="SSF53613">
    <property type="entry name" value="Ribokinase-like"/>
    <property type="match status" value="1"/>
</dbReference>
<dbReference type="InterPro" id="IPR029056">
    <property type="entry name" value="Ribokinase-like"/>
</dbReference>
<keyword evidence="9" id="KW-1185">Reference proteome</keyword>
<sequence length="318" mass="32698">MTDTPGQTAMVFAPTPLLTITVEPGVDEQPEIHLHAGGQGFWLARMLTTLGIGTTIAAPFGGETGFVLDRLIAAEGVQVRSTGSAGANGAYIHDRRDGDREPLVNVLPPVLTRHEVDELYSGALAVGLEADVAVLGGPDTLGIAPPGTLPADTYRRLTADLRAVGVPVIADLSGEPLTAALAGGLTLLKVSHEDLVEDGRADAEDPAALVKAMRAMADEGAESVVVSRAGDPALALIDGEVVEIEAPPLQLQEHRGAGDSMTAGIAAALARGRDLPDALRLGAAAGALNVTRRGLATGQRDVIESLAEHVRIRTVEGA</sequence>
<evidence type="ECO:0000256" key="4">
    <source>
        <dbReference type="ARBA" id="ARBA00022777"/>
    </source>
</evidence>
<protein>
    <submittedName>
        <fullName evidence="8">1-phosphofructokinase</fullName>
    </submittedName>
</protein>
<dbReference type="AlphaFoldDB" id="A0A1I4BY35"/>
<dbReference type="STRING" id="504800.SAMN04488085_103229"/>
<keyword evidence="3" id="KW-0547">Nucleotide-binding</keyword>
<evidence type="ECO:0000259" key="7">
    <source>
        <dbReference type="Pfam" id="PF00294"/>
    </source>
</evidence>
<evidence type="ECO:0000256" key="5">
    <source>
        <dbReference type="ARBA" id="ARBA00022840"/>
    </source>
</evidence>
<organism evidence="8 9">
    <name type="scientific">Geodermatophilus ruber</name>
    <dbReference type="NCBI Taxonomy" id="504800"/>
    <lineage>
        <taxon>Bacteria</taxon>
        <taxon>Bacillati</taxon>
        <taxon>Actinomycetota</taxon>
        <taxon>Actinomycetes</taxon>
        <taxon>Geodermatophilales</taxon>
        <taxon>Geodermatophilaceae</taxon>
        <taxon>Geodermatophilus</taxon>
    </lineage>
</organism>
<evidence type="ECO:0000256" key="3">
    <source>
        <dbReference type="ARBA" id="ARBA00022741"/>
    </source>
</evidence>
<evidence type="ECO:0000256" key="1">
    <source>
        <dbReference type="ARBA" id="ARBA00010688"/>
    </source>
</evidence>
<keyword evidence="2 6" id="KW-0808">Transferase</keyword>
<dbReference type="InParanoid" id="A0A1I4BY35"/>
<dbReference type="EMBL" id="FOSW01000003">
    <property type="protein sequence ID" value="SFK73009.1"/>
    <property type="molecule type" value="Genomic_DNA"/>
</dbReference>
<feature type="domain" description="Carbohydrate kinase PfkB" evidence="7">
    <location>
        <begin position="23"/>
        <end position="297"/>
    </location>
</feature>
<dbReference type="PIRSF" id="PIRSF000535">
    <property type="entry name" value="1PFK/6PFK/LacC"/>
    <property type="match status" value="1"/>
</dbReference>
<name>A0A1I4BY35_9ACTN</name>
<evidence type="ECO:0000256" key="2">
    <source>
        <dbReference type="ARBA" id="ARBA00022679"/>
    </source>
</evidence>
<dbReference type="Gene3D" id="3.40.1190.20">
    <property type="match status" value="1"/>
</dbReference>
<dbReference type="GO" id="GO:0005524">
    <property type="term" value="F:ATP binding"/>
    <property type="evidence" value="ECO:0007669"/>
    <property type="project" value="UniProtKB-KW"/>
</dbReference>
<evidence type="ECO:0000313" key="8">
    <source>
        <dbReference type="EMBL" id="SFK73009.1"/>
    </source>
</evidence>
<dbReference type="InterPro" id="IPR017583">
    <property type="entry name" value="Tagatose/fructose_Pkinase"/>
</dbReference>
<evidence type="ECO:0000256" key="6">
    <source>
        <dbReference type="PIRNR" id="PIRNR000535"/>
    </source>
</evidence>
<keyword evidence="5" id="KW-0067">ATP-binding</keyword>
<proteinExistence type="inferred from homology"/>
<dbReference type="PANTHER" id="PTHR46566">
    <property type="entry name" value="1-PHOSPHOFRUCTOKINASE-RELATED"/>
    <property type="match status" value="1"/>
</dbReference>
<dbReference type="PANTHER" id="PTHR46566:SF2">
    <property type="entry name" value="ATP-DEPENDENT 6-PHOSPHOFRUCTOKINASE ISOZYME 2"/>
    <property type="match status" value="1"/>
</dbReference>
<keyword evidence="4 8" id="KW-0418">Kinase</keyword>
<dbReference type="GO" id="GO:0016773">
    <property type="term" value="F:phosphotransferase activity, alcohol group as acceptor"/>
    <property type="evidence" value="ECO:0007669"/>
    <property type="project" value="InterPro"/>
</dbReference>
<dbReference type="Proteomes" id="UP000199152">
    <property type="component" value="Unassembled WGS sequence"/>
</dbReference>
<accession>A0A1I4BY35</accession>
<reference evidence="8 9" key="1">
    <citation type="submission" date="2016-10" db="EMBL/GenBank/DDBJ databases">
        <authorList>
            <person name="de Groot N.N."/>
        </authorList>
    </citation>
    <scope>NUCLEOTIDE SEQUENCE [LARGE SCALE GENOMIC DNA]</scope>
    <source>
        <strain evidence="8 9">DSM 45317</strain>
    </source>
</reference>
<dbReference type="GO" id="GO:0016301">
    <property type="term" value="F:kinase activity"/>
    <property type="evidence" value="ECO:0007669"/>
    <property type="project" value="UniProtKB-KW"/>
</dbReference>